<dbReference type="InterPro" id="IPR025476">
    <property type="entry name" value="Helitron_helicase-like"/>
</dbReference>
<dbReference type="GO" id="GO:0003677">
    <property type="term" value="F:DNA binding"/>
    <property type="evidence" value="ECO:0007669"/>
    <property type="project" value="UniProtKB-KW"/>
</dbReference>
<evidence type="ECO:0000256" key="9">
    <source>
        <dbReference type="RuleBase" id="RU363044"/>
    </source>
</evidence>
<dbReference type="GO" id="GO:0005634">
    <property type="term" value="C:nucleus"/>
    <property type="evidence" value="ECO:0007669"/>
    <property type="project" value="UniProtKB-SubCell"/>
</dbReference>
<keyword evidence="8" id="KW-0539">Nucleus</keyword>
<comment type="subcellular location">
    <subcellularLocation>
        <location evidence="1">Nucleus</location>
    </subcellularLocation>
</comment>
<dbReference type="GO" id="GO:0016787">
    <property type="term" value="F:hydrolase activity"/>
    <property type="evidence" value="ECO:0007669"/>
    <property type="project" value="UniProtKB-KW"/>
</dbReference>
<keyword evidence="3" id="KW-0328">Glycosyltransferase</keyword>
<feature type="domain" description="DNA helicase Pif1-like DEAD-box helicase" evidence="10">
    <location>
        <begin position="995"/>
        <end position="1214"/>
    </location>
</feature>
<feature type="domain" description="DNA helicase Pif1-like 2B" evidence="12">
    <location>
        <begin position="1313"/>
        <end position="1359"/>
    </location>
</feature>
<evidence type="ECO:0000256" key="8">
    <source>
        <dbReference type="ARBA" id="ARBA00023242"/>
    </source>
</evidence>
<evidence type="ECO:0000256" key="3">
    <source>
        <dbReference type="ARBA" id="ARBA00022676"/>
    </source>
</evidence>
<keyword evidence="9" id="KW-0067">ATP-binding</keyword>
<evidence type="ECO:0000259" key="12">
    <source>
        <dbReference type="Pfam" id="PF21530"/>
    </source>
</evidence>
<dbReference type="FunFam" id="3.40.50.2000:FF:000202">
    <property type="entry name" value="Glycosyltransferase"/>
    <property type="match status" value="1"/>
</dbReference>
<reference evidence="13 14" key="1">
    <citation type="submission" date="2024-01" db="EMBL/GenBank/DDBJ databases">
        <title>The genomes of 5 underutilized Papilionoideae crops provide insights into root nodulation and disease resistanc.</title>
        <authorList>
            <person name="Jiang F."/>
        </authorList>
    </citation>
    <scope>NUCLEOTIDE SEQUENCE [LARGE SCALE GENOMIC DNA]</scope>
    <source>
        <strain evidence="13">JINMINGXINNONG_FW02</strain>
        <tissue evidence="13">Leaves</tissue>
    </source>
</reference>
<comment type="caution">
    <text evidence="13">The sequence shown here is derived from an EMBL/GenBank/DDBJ whole genome shotgun (WGS) entry which is preliminary data.</text>
</comment>
<keyword evidence="4" id="KW-0808">Transferase</keyword>
<keyword evidence="9" id="KW-0547">Nucleotide-binding</keyword>
<evidence type="ECO:0000256" key="6">
    <source>
        <dbReference type="ARBA" id="ARBA00023125"/>
    </source>
</evidence>
<dbReference type="GO" id="GO:0008194">
    <property type="term" value="F:UDP-glycosyltransferase activity"/>
    <property type="evidence" value="ECO:0007669"/>
    <property type="project" value="InterPro"/>
</dbReference>
<comment type="catalytic activity">
    <reaction evidence="9">
        <text>ATP + H2O = ADP + phosphate + H(+)</text>
        <dbReference type="Rhea" id="RHEA:13065"/>
        <dbReference type="ChEBI" id="CHEBI:15377"/>
        <dbReference type="ChEBI" id="CHEBI:15378"/>
        <dbReference type="ChEBI" id="CHEBI:30616"/>
        <dbReference type="ChEBI" id="CHEBI:43474"/>
        <dbReference type="ChEBI" id="CHEBI:456216"/>
        <dbReference type="EC" id="5.6.2.3"/>
    </reaction>
</comment>
<dbReference type="GO" id="GO:0043139">
    <property type="term" value="F:5'-3' DNA helicase activity"/>
    <property type="evidence" value="ECO:0007669"/>
    <property type="project" value="UniProtKB-EC"/>
</dbReference>
<dbReference type="Pfam" id="PF05970">
    <property type="entry name" value="PIF1"/>
    <property type="match status" value="1"/>
</dbReference>
<evidence type="ECO:0000259" key="10">
    <source>
        <dbReference type="Pfam" id="PF05970"/>
    </source>
</evidence>
<dbReference type="CDD" id="cd18809">
    <property type="entry name" value="SF1_C_RecD"/>
    <property type="match status" value="1"/>
</dbReference>
<dbReference type="InterPro" id="IPR027417">
    <property type="entry name" value="P-loop_NTPase"/>
</dbReference>
<keyword evidence="5" id="KW-0805">Transcription regulation</keyword>
<dbReference type="GO" id="GO:0006281">
    <property type="term" value="P:DNA repair"/>
    <property type="evidence" value="ECO:0007669"/>
    <property type="project" value="UniProtKB-KW"/>
</dbReference>
<dbReference type="FunFam" id="3.40.50.2000:FF:000071">
    <property type="entry name" value="Glycosyltransferase"/>
    <property type="match status" value="1"/>
</dbReference>
<evidence type="ECO:0000313" key="13">
    <source>
        <dbReference type="EMBL" id="KAK7357859.1"/>
    </source>
</evidence>
<dbReference type="Pfam" id="PF00201">
    <property type="entry name" value="UDPGT"/>
    <property type="match status" value="1"/>
</dbReference>
<dbReference type="SUPFAM" id="SSF101936">
    <property type="entry name" value="DNA-binding pseudobarrel domain"/>
    <property type="match status" value="1"/>
</dbReference>
<dbReference type="Gene3D" id="3.40.50.2000">
    <property type="entry name" value="Glycogen Phosphorylase B"/>
    <property type="match status" value="2"/>
</dbReference>
<dbReference type="InterPro" id="IPR035595">
    <property type="entry name" value="UDP_glycos_trans_CS"/>
</dbReference>
<dbReference type="InterPro" id="IPR015300">
    <property type="entry name" value="DNA-bd_pseudobarrel_sf"/>
</dbReference>
<comment type="similarity">
    <text evidence="9">Belongs to the helicase family.</text>
</comment>
<dbReference type="PROSITE" id="PS00375">
    <property type="entry name" value="UDPGT"/>
    <property type="match status" value="1"/>
</dbReference>
<dbReference type="SUPFAM" id="SSF53756">
    <property type="entry name" value="UDP-Glycosyltransferase/glycogen phosphorylase"/>
    <property type="match status" value="1"/>
</dbReference>
<dbReference type="EC" id="5.6.2.3" evidence="9"/>
<protein>
    <recommendedName>
        <fullName evidence="9">ATP-dependent DNA helicase</fullName>
        <ecNumber evidence="9">5.6.2.3</ecNumber>
    </recommendedName>
</protein>
<gene>
    <name evidence="13" type="ORF">VNO80_17156</name>
</gene>
<evidence type="ECO:0000256" key="4">
    <source>
        <dbReference type="ARBA" id="ARBA00022679"/>
    </source>
</evidence>
<dbReference type="Proteomes" id="UP001374584">
    <property type="component" value="Unassembled WGS sequence"/>
</dbReference>
<keyword evidence="9" id="KW-0233">DNA recombination</keyword>
<evidence type="ECO:0000256" key="7">
    <source>
        <dbReference type="ARBA" id="ARBA00023163"/>
    </source>
</evidence>
<keyword evidence="7" id="KW-0804">Transcription</keyword>
<dbReference type="Pfam" id="PF21530">
    <property type="entry name" value="Pif1_2B_dom"/>
    <property type="match status" value="1"/>
</dbReference>
<feature type="domain" description="Helitron helicase-like" evidence="11">
    <location>
        <begin position="354"/>
        <end position="536"/>
    </location>
</feature>
<dbReference type="PANTHER" id="PTHR10492:SF74">
    <property type="entry name" value="ATP-DEPENDENT DNA HELICASE"/>
    <property type="match status" value="1"/>
</dbReference>
<dbReference type="InterPro" id="IPR010285">
    <property type="entry name" value="DNA_helicase_pif1-like_DEAD"/>
</dbReference>
<keyword evidence="9" id="KW-0378">Hydrolase</keyword>
<evidence type="ECO:0000256" key="2">
    <source>
        <dbReference type="ARBA" id="ARBA00009995"/>
    </source>
</evidence>
<proteinExistence type="inferred from homology"/>
<dbReference type="GO" id="GO:0005524">
    <property type="term" value="F:ATP binding"/>
    <property type="evidence" value="ECO:0007669"/>
    <property type="project" value="UniProtKB-KW"/>
</dbReference>
<evidence type="ECO:0000313" key="14">
    <source>
        <dbReference type="Proteomes" id="UP001374584"/>
    </source>
</evidence>
<keyword evidence="9" id="KW-0347">Helicase</keyword>
<dbReference type="InterPro" id="IPR002213">
    <property type="entry name" value="UDP_glucos_trans"/>
</dbReference>
<evidence type="ECO:0000259" key="11">
    <source>
        <dbReference type="Pfam" id="PF14214"/>
    </source>
</evidence>
<keyword evidence="14" id="KW-1185">Reference proteome</keyword>
<dbReference type="GO" id="GO:0006310">
    <property type="term" value="P:DNA recombination"/>
    <property type="evidence" value="ECO:0007669"/>
    <property type="project" value="UniProtKB-KW"/>
</dbReference>
<evidence type="ECO:0000256" key="1">
    <source>
        <dbReference type="ARBA" id="ARBA00004123"/>
    </source>
</evidence>
<evidence type="ECO:0000256" key="5">
    <source>
        <dbReference type="ARBA" id="ARBA00023015"/>
    </source>
</evidence>
<comment type="cofactor">
    <cofactor evidence="9">
        <name>Mg(2+)</name>
        <dbReference type="ChEBI" id="CHEBI:18420"/>
    </cofactor>
</comment>
<dbReference type="Gene3D" id="3.40.50.300">
    <property type="entry name" value="P-loop containing nucleotide triphosphate hydrolases"/>
    <property type="match status" value="2"/>
</dbReference>
<dbReference type="GO" id="GO:0000723">
    <property type="term" value="P:telomere maintenance"/>
    <property type="evidence" value="ECO:0007669"/>
    <property type="project" value="InterPro"/>
</dbReference>
<comment type="similarity">
    <text evidence="2">Belongs to the UDP-glycosyltransferase family.</text>
</comment>
<dbReference type="PANTHER" id="PTHR10492">
    <property type="match status" value="1"/>
</dbReference>
<keyword evidence="9" id="KW-0227">DNA damage</keyword>
<sequence>MALPQDLYVDRAFAIKFQGELGREWTLADSAGNVHTVCYNQDIVSPRIVDGWSTLSAFYGFKGDHSILFCYGGESCFHITVFVGLICENGVNRYLKEVKGREPLMRVHIVANREPLTDISNVIKWSRCTKPTLSTVRHYNSMFSFTSIGGNVHSKINDGFGPPQFILHGQNYHRIGSLLPQSGSTPKFAQLYIYDTQNEVSNRVSHFQSNLKELKFDKSLIDDLTKMIDDNNVLAKSFRRVRDFVNTDVHSDFALRLFRHRSKDPRVYNTPTTDEIAALIVGDINNMDVGRDIIVKRISGELFRLHETHTAFIPLQYPLIFPFGEDGYQEDIPIRNFGSNCKERKRSRISLREFIAFRIQERIVEFGNIVHSRRLFQQFLVDAYTMVEAQRLSFIRANQKIIRCDILNGVQEAMNRGETNSSSIGKRIVLPASFTGGMRYMFNNCQDAMAICKVFGYPDLFITITCNVKWSEIHDFISSKGLTATDRPDIVCRVFKMKLDQMMVDLKKNEYFGKCNAGMYTVEFQKRGLPHAHILLWLDGEKKLRTPTDIDGVISAELPDANLYPRLSKAVASYMIHGPCGVTRISSPCMINGRCSKFYPKKFKLLTIIDEDGYPCYRRRDTGTFILKNGMKLDNRYVVPYSPLLLLRYQAHVNTEYCNKSNSIKYLFKYVNKGPDRANLKISTTHKDSTKTPIIDEIKQYYDCRYISPCEAVWRIFAFDIHHRWPPVQRLSFHLLNEQPILFKDNEDIEEILNLNEQKRTMFLAWFEANKIYPQGQNLTYSEYPRYFVWMADRREWKPRKIGVSIGRLIYIPPGSGELYYLRLLLNYKKGCCSYDSIKTVNGFIHKTYKDACYAMGLLADDKEFIDAIIESSNLGSGFQLRKLFVTLLLMNTMARPDEVWIKTWKLLSDDILYQKRKELALPGLRIEDSEIQNLCLLEVEALLISNGKSFKDFPSLSQPIHSDSFIYQNRFIVDELNYDKIEMSKMHCSLFQSLTTEQLEVYDNIMTAVLSEVGGFFFLYGYGGTGKTFMWKTLSTAIRSKGLIVLNVASSGIASLLLPGGKTAHSTFCIPLSINELSTCNIPQGSLRANLLMQTKLIIWDEAPMINRLCFEALDRTLKDVMSAESEENALKPFGGKVIVLGGDFRQILPVVKNGSRYDIVKATINSSELWKHCRVLKLTENMRLESHKSIQSPTEIKEFADWILHIGDGDMELNELGQGNIEIPEDILILDVEQPLLQLVEFVYPSYINNFSCNGSFDDGAILCPTTECVDQVNEFILSLISGDEVIYLSSDSPCESEQEENAQAEWFTTEFLNDIKCSGIPNHCVKLKVGVPIMLLRNIDQANGLCNGTRLQVTELGKNVIGAKVITGKNIGDQIFIPRMNLTPSETGLPFKFQRRQFPISLCFAMTINKSQGQTLNKVDLYLPRPVFTHGQLYVAISRVKSKKGLKILILDDNGNTTNLTTNVVYKEIFDNRKETQKWIILHYRSIIMGSYEVKDEAEKLKAIFLPFIATSHLIPVVDMARLFAMHGVDVTIITTPVNAAVFQSSIDRDSSRGRSIRTHVVKFPQIPGLPEGVETINADTPPPLTMKIGEALSILQGQYQELFRLLQPDFIVTDMFYPWSADAAAELGIPRLVYVGASYFSHCAMNCVEEFAPHAKVDSDGESFELPGLPHKLEMTRSQLPDWLRAPKPYTYLKKMMKESEKKSYGSVFKSFYEFEGAYEEHYKRVMGTKSWSIGPVSLWVNQDESDKAGRGQAKEGEGKVTDEELIRWLDSKKENSVLYVSFGSMNKFPTTQLVEIAHALEDSGHDFIWVVRKNDDGAMGFLEEFEKRVQGSNKGYLIWGWAPQLVILEHPATGAVVTHCGMNTVFESVIAGLPMVAWPLFSEQFFNEKLVVDVLKIGVSVGAKEWRNLNDFGSETVKREAIGKAIGLSMGGGEECVEMRRRVKVLSDEAKKAIQSDGTSHNNLKELIEELKSLKLQKDSSNSN</sequence>
<name>A0AAN9R4N2_PHACN</name>
<dbReference type="InterPro" id="IPR049163">
    <property type="entry name" value="Pif1-like_2B_dom"/>
</dbReference>
<keyword evidence="6" id="KW-0238">DNA-binding</keyword>
<dbReference type="CDD" id="cd03784">
    <property type="entry name" value="GT1_Gtf-like"/>
    <property type="match status" value="1"/>
</dbReference>
<dbReference type="Pfam" id="PF14214">
    <property type="entry name" value="Helitron_like_N"/>
    <property type="match status" value="1"/>
</dbReference>
<organism evidence="13 14">
    <name type="scientific">Phaseolus coccineus</name>
    <name type="common">Scarlet runner bean</name>
    <name type="synonym">Phaseolus multiflorus</name>
    <dbReference type="NCBI Taxonomy" id="3886"/>
    <lineage>
        <taxon>Eukaryota</taxon>
        <taxon>Viridiplantae</taxon>
        <taxon>Streptophyta</taxon>
        <taxon>Embryophyta</taxon>
        <taxon>Tracheophyta</taxon>
        <taxon>Spermatophyta</taxon>
        <taxon>Magnoliopsida</taxon>
        <taxon>eudicotyledons</taxon>
        <taxon>Gunneridae</taxon>
        <taxon>Pentapetalae</taxon>
        <taxon>rosids</taxon>
        <taxon>fabids</taxon>
        <taxon>Fabales</taxon>
        <taxon>Fabaceae</taxon>
        <taxon>Papilionoideae</taxon>
        <taxon>50 kb inversion clade</taxon>
        <taxon>NPAAA clade</taxon>
        <taxon>indigoferoid/millettioid clade</taxon>
        <taxon>Phaseoleae</taxon>
        <taxon>Phaseolus</taxon>
    </lineage>
</organism>
<accession>A0AAN9R4N2</accession>
<dbReference type="SUPFAM" id="SSF52540">
    <property type="entry name" value="P-loop containing nucleoside triphosphate hydrolases"/>
    <property type="match status" value="2"/>
</dbReference>
<dbReference type="FunFam" id="3.40.50.300:FF:002884">
    <property type="entry name" value="ATP-dependent DNA helicase"/>
    <property type="match status" value="1"/>
</dbReference>
<dbReference type="EMBL" id="JAYMYR010000006">
    <property type="protein sequence ID" value="KAK7357859.1"/>
    <property type="molecule type" value="Genomic_DNA"/>
</dbReference>
<keyword evidence="9" id="KW-0234">DNA repair</keyword>